<evidence type="ECO:0000313" key="3">
    <source>
        <dbReference type="Ensembl" id="ENSEBUP00000004432.1"/>
    </source>
</evidence>
<evidence type="ECO:0000313" key="4">
    <source>
        <dbReference type="Proteomes" id="UP000694388"/>
    </source>
</evidence>
<organism evidence="3 4">
    <name type="scientific">Eptatretus burgeri</name>
    <name type="common">Inshore hagfish</name>
    <dbReference type="NCBI Taxonomy" id="7764"/>
    <lineage>
        <taxon>Eukaryota</taxon>
        <taxon>Metazoa</taxon>
        <taxon>Chordata</taxon>
        <taxon>Craniata</taxon>
        <taxon>Vertebrata</taxon>
        <taxon>Cyclostomata</taxon>
        <taxon>Myxini</taxon>
        <taxon>Myxiniformes</taxon>
        <taxon>Myxinidae</taxon>
        <taxon>Eptatretinae</taxon>
        <taxon>Eptatretus</taxon>
    </lineage>
</organism>
<protein>
    <recommendedName>
        <fullName evidence="1">Vacuolar ATPase assembly protein VMA22</fullName>
    </recommendedName>
</protein>
<evidence type="ECO:0000256" key="1">
    <source>
        <dbReference type="ARBA" id="ARBA00093634"/>
    </source>
</evidence>
<feature type="compositionally biased region" description="Basic and acidic residues" evidence="2">
    <location>
        <begin position="66"/>
        <end position="81"/>
    </location>
</feature>
<proteinExistence type="predicted"/>
<dbReference type="PANTHER" id="PTHR31996:SF2">
    <property type="entry name" value="COILED-COIL DOMAIN-CONTAINING PROTEIN 115"/>
    <property type="match status" value="1"/>
</dbReference>
<dbReference type="Ensembl" id="ENSEBUT00000004870.1">
    <property type="protein sequence ID" value="ENSEBUP00000004432.1"/>
    <property type="gene ID" value="ENSEBUG00000003136.1"/>
</dbReference>
<sequence>MKEGRLQKRNAFGNQCKKPAGLTSLQLLEAGSRMNRIHQGPVETLTAEVQGVRRRKNPTEMDTVGSEDREHTSSLERWDKTSDNAVEKVLPQDPLKWFGVLVPQSLRQAQQSFKQAIPVSVELASLQVQLHDAQDLYSHLLEKKQQLLLSKNRGRDVPSSD</sequence>
<dbReference type="Pfam" id="PF21730">
    <property type="entry name" value="Vma22_CCDC115"/>
    <property type="match status" value="1"/>
</dbReference>
<dbReference type="InterPro" id="IPR040357">
    <property type="entry name" value="Vma22/CCDC115"/>
</dbReference>
<dbReference type="AlphaFoldDB" id="A0A8C4N9H9"/>
<accession>A0A8C4N9H9</accession>
<dbReference type="Proteomes" id="UP000694388">
    <property type="component" value="Unplaced"/>
</dbReference>
<dbReference type="PANTHER" id="PTHR31996">
    <property type="entry name" value="COILED-COIL DOMAIN-CONTAINING PROTEIN 115"/>
    <property type="match status" value="1"/>
</dbReference>
<reference evidence="3" key="1">
    <citation type="submission" date="2025-08" db="UniProtKB">
        <authorList>
            <consortium name="Ensembl"/>
        </authorList>
    </citation>
    <scope>IDENTIFICATION</scope>
</reference>
<keyword evidence="4" id="KW-1185">Reference proteome</keyword>
<feature type="region of interest" description="Disordered" evidence="2">
    <location>
        <begin position="48"/>
        <end position="81"/>
    </location>
</feature>
<reference evidence="3" key="2">
    <citation type="submission" date="2025-09" db="UniProtKB">
        <authorList>
            <consortium name="Ensembl"/>
        </authorList>
    </citation>
    <scope>IDENTIFICATION</scope>
</reference>
<evidence type="ECO:0000256" key="2">
    <source>
        <dbReference type="SAM" id="MobiDB-lite"/>
    </source>
</evidence>
<name>A0A8C4N9H9_EPTBU</name>
<dbReference type="GeneTree" id="ENSGT01070000255648"/>
<dbReference type="GO" id="GO:0051082">
    <property type="term" value="F:unfolded protein binding"/>
    <property type="evidence" value="ECO:0007669"/>
    <property type="project" value="TreeGrafter"/>
</dbReference>
<dbReference type="GO" id="GO:0070072">
    <property type="term" value="P:vacuolar proton-transporting V-type ATPase complex assembly"/>
    <property type="evidence" value="ECO:0007669"/>
    <property type="project" value="InterPro"/>
</dbReference>